<feature type="domain" description="MacB-like periplasmic core" evidence="9">
    <location>
        <begin position="12"/>
        <end position="173"/>
    </location>
</feature>
<comment type="caution">
    <text evidence="10">The sequence shown here is derived from an EMBL/GenBank/DDBJ whole genome shotgun (WGS) entry which is preliminary data.</text>
</comment>
<organism evidence="10 11">
    <name type="scientific">Candidatus Acidiferrum panamense</name>
    <dbReference type="NCBI Taxonomy" id="2741543"/>
    <lineage>
        <taxon>Bacteria</taxon>
        <taxon>Pseudomonadati</taxon>
        <taxon>Acidobacteriota</taxon>
        <taxon>Terriglobia</taxon>
        <taxon>Candidatus Acidiferrales</taxon>
        <taxon>Candidatus Acidiferrum</taxon>
    </lineage>
</organism>
<dbReference type="EMBL" id="JACDQQ010001936">
    <property type="protein sequence ID" value="MBA0087298.1"/>
    <property type="molecule type" value="Genomic_DNA"/>
</dbReference>
<gene>
    <name evidence="10" type="ORF">HRJ53_20120</name>
</gene>
<dbReference type="AlphaFoldDB" id="A0A7V8SYP6"/>
<evidence type="ECO:0000256" key="2">
    <source>
        <dbReference type="ARBA" id="ARBA00022475"/>
    </source>
</evidence>
<keyword evidence="2" id="KW-1003">Cell membrane</keyword>
<evidence type="ECO:0000259" key="8">
    <source>
        <dbReference type="Pfam" id="PF02687"/>
    </source>
</evidence>
<reference evidence="10" key="1">
    <citation type="submission" date="2020-06" db="EMBL/GenBank/DDBJ databases">
        <title>Legume-microbial interactions unlock mineral nutrients during tropical forest succession.</title>
        <authorList>
            <person name="Epihov D.Z."/>
        </authorList>
    </citation>
    <scope>NUCLEOTIDE SEQUENCE [LARGE SCALE GENOMIC DNA]</scope>
    <source>
        <strain evidence="10">Pan2503</strain>
    </source>
</reference>
<keyword evidence="11" id="KW-1185">Reference proteome</keyword>
<sequence>VHLVLLNERGEDWWPGITGPQLKLLSQAKCVENAAATFGTWNLTTTDEELPEDVPSVNMTSNAGSYFGVPALLGRTLIPSDAPEGQDPQPVAVLSYSFWQRHFNGDSTVVGRTIQLVHKTYTIVGVMPSRFTWQDADVYLPLKMPGGANDLYDPTIRLRPGVTHAAANAELQPLLEQFAKETPSHFPKKFRVHVKGLNEQYVAHLGHSLFLLFGAVGLLLLIGCANVSILLLARGTARQQELAVRSAIGASRWRIERQLLTEALALSLAGALGGILLAYRLLSVLVSWLPEYSFPHEVVIRINLPVLTFSVAVAIVTGAVAGISPAFQFSRPNLSLLMQSRRATGGVTGKRAHSMLVMGQIALTLLLLTSAAAAINGFAHIVRTNLGYDPQNVMSVGIPVHQNAHVSWKDRTNYFEQIREHIAALPEVVSAGISTNATPPWNGGDGSFEILGRPTGEQQSARLNYVDSEYFSVLHIPLLAGRLWDRPE</sequence>
<evidence type="ECO:0000256" key="6">
    <source>
        <dbReference type="ARBA" id="ARBA00038076"/>
    </source>
</evidence>
<evidence type="ECO:0000256" key="5">
    <source>
        <dbReference type="ARBA" id="ARBA00023136"/>
    </source>
</evidence>
<feature type="transmembrane region" description="Helical" evidence="7">
    <location>
        <begin position="259"/>
        <end position="282"/>
    </location>
</feature>
<keyword evidence="4 7" id="KW-1133">Transmembrane helix</keyword>
<proteinExistence type="inferred from homology"/>
<dbReference type="Proteomes" id="UP000567293">
    <property type="component" value="Unassembled WGS sequence"/>
</dbReference>
<evidence type="ECO:0000256" key="1">
    <source>
        <dbReference type="ARBA" id="ARBA00004651"/>
    </source>
</evidence>
<comment type="subcellular location">
    <subcellularLocation>
        <location evidence="1">Cell membrane</location>
        <topology evidence="1">Multi-pass membrane protein</topology>
    </subcellularLocation>
</comment>
<feature type="transmembrane region" description="Helical" evidence="7">
    <location>
        <begin position="361"/>
        <end position="382"/>
    </location>
</feature>
<comment type="similarity">
    <text evidence="6">Belongs to the ABC-4 integral membrane protein family.</text>
</comment>
<feature type="domain" description="ABC3 transporter permease C-terminal" evidence="8">
    <location>
        <begin position="215"/>
        <end position="333"/>
    </location>
</feature>
<evidence type="ECO:0000313" key="11">
    <source>
        <dbReference type="Proteomes" id="UP000567293"/>
    </source>
</evidence>
<dbReference type="GO" id="GO:0005886">
    <property type="term" value="C:plasma membrane"/>
    <property type="evidence" value="ECO:0007669"/>
    <property type="project" value="UniProtKB-SubCell"/>
</dbReference>
<dbReference type="GO" id="GO:0022857">
    <property type="term" value="F:transmembrane transporter activity"/>
    <property type="evidence" value="ECO:0007669"/>
    <property type="project" value="TreeGrafter"/>
</dbReference>
<keyword evidence="3 7" id="KW-0812">Transmembrane</keyword>
<feature type="transmembrane region" description="Helical" evidence="7">
    <location>
        <begin position="209"/>
        <end position="233"/>
    </location>
</feature>
<accession>A0A7V8SYP6</accession>
<dbReference type="Pfam" id="PF02687">
    <property type="entry name" value="FtsX"/>
    <property type="match status" value="1"/>
</dbReference>
<feature type="transmembrane region" description="Helical" evidence="7">
    <location>
        <begin position="302"/>
        <end position="327"/>
    </location>
</feature>
<protein>
    <submittedName>
        <fullName evidence="10">ABC transporter permease</fullName>
    </submittedName>
</protein>
<name>A0A7V8SYP6_9BACT</name>
<dbReference type="InterPro" id="IPR003838">
    <property type="entry name" value="ABC3_permease_C"/>
</dbReference>
<dbReference type="InterPro" id="IPR050250">
    <property type="entry name" value="Macrolide_Exporter_MacB"/>
</dbReference>
<feature type="non-terminal residue" evidence="10">
    <location>
        <position position="1"/>
    </location>
</feature>
<dbReference type="InterPro" id="IPR025857">
    <property type="entry name" value="MacB_PCD"/>
</dbReference>
<evidence type="ECO:0000313" key="10">
    <source>
        <dbReference type="EMBL" id="MBA0087298.1"/>
    </source>
</evidence>
<evidence type="ECO:0000256" key="7">
    <source>
        <dbReference type="SAM" id="Phobius"/>
    </source>
</evidence>
<dbReference type="PANTHER" id="PTHR30572">
    <property type="entry name" value="MEMBRANE COMPONENT OF TRANSPORTER-RELATED"/>
    <property type="match status" value="1"/>
</dbReference>
<evidence type="ECO:0000256" key="4">
    <source>
        <dbReference type="ARBA" id="ARBA00022989"/>
    </source>
</evidence>
<feature type="non-terminal residue" evidence="10">
    <location>
        <position position="488"/>
    </location>
</feature>
<dbReference type="Pfam" id="PF12704">
    <property type="entry name" value="MacB_PCD"/>
    <property type="match status" value="1"/>
</dbReference>
<evidence type="ECO:0000256" key="3">
    <source>
        <dbReference type="ARBA" id="ARBA00022692"/>
    </source>
</evidence>
<keyword evidence="5 7" id="KW-0472">Membrane</keyword>
<evidence type="ECO:0000259" key="9">
    <source>
        <dbReference type="Pfam" id="PF12704"/>
    </source>
</evidence>
<dbReference type="PANTHER" id="PTHR30572:SF4">
    <property type="entry name" value="ABC TRANSPORTER PERMEASE YTRF"/>
    <property type="match status" value="1"/>
</dbReference>